<dbReference type="GO" id="GO:0009252">
    <property type="term" value="P:peptidoglycan biosynthetic process"/>
    <property type="evidence" value="ECO:0007669"/>
    <property type="project" value="UniProtKB-UniPathway"/>
</dbReference>
<evidence type="ECO:0000313" key="18">
    <source>
        <dbReference type="EMBL" id="SFP90577.1"/>
    </source>
</evidence>
<evidence type="ECO:0000256" key="15">
    <source>
        <dbReference type="RuleBase" id="RU004016"/>
    </source>
</evidence>
<dbReference type="InterPro" id="IPR012338">
    <property type="entry name" value="Beta-lactam/transpept-like"/>
</dbReference>
<comment type="catalytic activity">
    <reaction evidence="12">
        <text>Preferential cleavage: (Ac)2-L-Lys-D-Ala-|-D-Ala. Also transpeptidation of peptidyl-alanyl moieties that are N-acyl substituents of D-alanine.</text>
        <dbReference type="EC" id="3.4.16.4"/>
    </reaction>
</comment>
<dbReference type="GO" id="GO:0071555">
    <property type="term" value="P:cell wall organization"/>
    <property type="evidence" value="ECO:0007669"/>
    <property type="project" value="UniProtKB-KW"/>
</dbReference>
<dbReference type="AlphaFoldDB" id="A0A1I5U6L5"/>
<protein>
    <recommendedName>
        <fullName evidence="4">serine-type D-Ala-D-Ala carboxypeptidase</fullName>
        <ecNumber evidence="4">3.4.16.4</ecNumber>
    </recommendedName>
</protein>
<reference evidence="19" key="1">
    <citation type="submission" date="2016-10" db="EMBL/GenBank/DDBJ databases">
        <authorList>
            <person name="Varghese N."/>
            <person name="Submissions S."/>
        </authorList>
    </citation>
    <scope>NUCLEOTIDE SEQUENCE [LARGE SCALE GENOMIC DNA]</scope>
    <source>
        <strain evidence="19">S7</strain>
    </source>
</reference>
<evidence type="ECO:0000256" key="7">
    <source>
        <dbReference type="ARBA" id="ARBA00022729"/>
    </source>
</evidence>
<feature type="active site" description="Acyl-ester intermediate" evidence="13">
    <location>
        <position position="62"/>
    </location>
</feature>
<keyword evidence="7 16" id="KW-0732">Signal</keyword>
<dbReference type="OrthoDB" id="9791132at2"/>
<evidence type="ECO:0000256" key="14">
    <source>
        <dbReference type="PIRSR" id="PIRSR618044-2"/>
    </source>
</evidence>
<feature type="chain" id="PRO_5011745331" description="serine-type D-Ala-D-Ala carboxypeptidase" evidence="16">
    <location>
        <begin position="29"/>
        <end position="442"/>
    </location>
</feature>
<evidence type="ECO:0000256" key="1">
    <source>
        <dbReference type="ARBA" id="ARBA00003217"/>
    </source>
</evidence>
<feature type="active site" description="Proton acceptor" evidence="13">
    <location>
        <position position="65"/>
    </location>
</feature>
<dbReference type="InterPro" id="IPR037167">
    <property type="entry name" value="Peptidase_S11_C_sf"/>
</dbReference>
<proteinExistence type="inferred from homology"/>
<keyword evidence="6" id="KW-0645">Protease</keyword>
<evidence type="ECO:0000256" key="3">
    <source>
        <dbReference type="ARBA" id="ARBA00007164"/>
    </source>
</evidence>
<dbReference type="PRINTS" id="PR00725">
    <property type="entry name" value="DADACBPTASE1"/>
</dbReference>
<feature type="active site" evidence="13">
    <location>
        <position position="126"/>
    </location>
</feature>
<dbReference type="PANTHER" id="PTHR21581">
    <property type="entry name" value="D-ALANYL-D-ALANINE CARBOXYPEPTIDASE"/>
    <property type="match status" value="1"/>
</dbReference>
<dbReference type="RefSeq" id="WP_093337695.1">
    <property type="nucleotide sequence ID" value="NZ_FOXD01000012.1"/>
</dbReference>
<dbReference type="Pfam" id="PF00768">
    <property type="entry name" value="Peptidase_S11"/>
    <property type="match status" value="1"/>
</dbReference>
<dbReference type="SUPFAM" id="SSF56601">
    <property type="entry name" value="beta-lactamase/transpeptidase-like"/>
    <property type="match status" value="1"/>
</dbReference>
<evidence type="ECO:0000256" key="13">
    <source>
        <dbReference type="PIRSR" id="PIRSR618044-1"/>
    </source>
</evidence>
<dbReference type="GO" id="GO:0008360">
    <property type="term" value="P:regulation of cell shape"/>
    <property type="evidence" value="ECO:0007669"/>
    <property type="project" value="UniProtKB-KW"/>
</dbReference>
<dbReference type="EC" id="3.4.16.4" evidence="4"/>
<evidence type="ECO:0000259" key="17">
    <source>
        <dbReference type="SMART" id="SM00936"/>
    </source>
</evidence>
<dbReference type="STRING" id="1884432.SAMN05518683_11286"/>
<dbReference type="PANTHER" id="PTHR21581:SF11">
    <property type="entry name" value="D-ALANYL-D-ALANINE CARBOXYPEPTIDASE DACA"/>
    <property type="match status" value="1"/>
</dbReference>
<dbReference type="EMBL" id="FOXD01000012">
    <property type="protein sequence ID" value="SFP90577.1"/>
    <property type="molecule type" value="Genomic_DNA"/>
</dbReference>
<comment type="pathway">
    <text evidence="2">Cell wall biogenesis; peptidoglycan biosynthesis.</text>
</comment>
<dbReference type="GO" id="GO:0006508">
    <property type="term" value="P:proteolysis"/>
    <property type="evidence" value="ECO:0007669"/>
    <property type="project" value="UniProtKB-KW"/>
</dbReference>
<dbReference type="InterPro" id="IPR015956">
    <property type="entry name" value="Peniciliin-bd_prot_C_sf"/>
</dbReference>
<feature type="binding site" evidence="14">
    <location>
        <position position="253"/>
    </location>
    <ligand>
        <name>substrate</name>
    </ligand>
</feature>
<keyword evidence="8" id="KW-0378">Hydrolase</keyword>
<evidence type="ECO:0000256" key="12">
    <source>
        <dbReference type="ARBA" id="ARBA00034000"/>
    </source>
</evidence>
<evidence type="ECO:0000256" key="2">
    <source>
        <dbReference type="ARBA" id="ARBA00004752"/>
    </source>
</evidence>
<gene>
    <name evidence="18" type="ORF">SAMN05518683_11286</name>
</gene>
<evidence type="ECO:0000256" key="4">
    <source>
        <dbReference type="ARBA" id="ARBA00012448"/>
    </source>
</evidence>
<dbReference type="InterPro" id="IPR001967">
    <property type="entry name" value="Peptidase_S11_N"/>
</dbReference>
<dbReference type="SMART" id="SM00936">
    <property type="entry name" value="PBP5_C"/>
    <property type="match status" value="1"/>
</dbReference>
<evidence type="ECO:0000256" key="5">
    <source>
        <dbReference type="ARBA" id="ARBA00022645"/>
    </source>
</evidence>
<organism evidence="18 19">
    <name type="scientific">Salibacterium halotolerans</name>
    <dbReference type="NCBI Taxonomy" id="1884432"/>
    <lineage>
        <taxon>Bacteria</taxon>
        <taxon>Bacillati</taxon>
        <taxon>Bacillota</taxon>
        <taxon>Bacilli</taxon>
        <taxon>Bacillales</taxon>
        <taxon>Bacillaceae</taxon>
    </lineage>
</organism>
<name>A0A1I5U6L5_9BACI</name>
<keyword evidence="19" id="KW-1185">Reference proteome</keyword>
<dbReference type="InterPro" id="IPR018044">
    <property type="entry name" value="Peptidase_S11"/>
</dbReference>
<evidence type="ECO:0000256" key="6">
    <source>
        <dbReference type="ARBA" id="ARBA00022670"/>
    </source>
</evidence>
<dbReference type="Pfam" id="PF07943">
    <property type="entry name" value="PBP5_C"/>
    <property type="match status" value="1"/>
</dbReference>
<keyword evidence="10" id="KW-0573">Peptidoglycan synthesis</keyword>
<evidence type="ECO:0000313" key="19">
    <source>
        <dbReference type="Proteomes" id="UP000198892"/>
    </source>
</evidence>
<dbReference type="Proteomes" id="UP000198892">
    <property type="component" value="Unassembled WGS sequence"/>
</dbReference>
<feature type="signal peptide" evidence="16">
    <location>
        <begin position="1"/>
        <end position="28"/>
    </location>
</feature>
<dbReference type="Gene3D" id="3.40.710.10">
    <property type="entry name" value="DD-peptidase/beta-lactamase superfamily"/>
    <property type="match status" value="1"/>
</dbReference>
<evidence type="ECO:0000256" key="10">
    <source>
        <dbReference type="ARBA" id="ARBA00022984"/>
    </source>
</evidence>
<evidence type="ECO:0000256" key="16">
    <source>
        <dbReference type="SAM" id="SignalP"/>
    </source>
</evidence>
<dbReference type="SUPFAM" id="SSF69189">
    <property type="entry name" value="Penicillin-binding protein associated domain"/>
    <property type="match status" value="1"/>
</dbReference>
<dbReference type="InterPro" id="IPR012907">
    <property type="entry name" value="Peptidase_S11_C"/>
</dbReference>
<comment type="similarity">
    <text evidence="3 15">Belongs to the peptidase S11 family.</text>
</comment>
<keyword evidence="5 18" id="KW-0121">Carboxypeptidase</keyword>
<sequence>MKKSILSMMAAVPLAAGLLFQTETNVQAAEPELAAESAILVDADSGQILYSKKPDVILPPASMTKMMTEYLVNEAVAQGDTSWDAEVNVTSKAEEISQNNALSNVPLRQNRTYTVQELYEAMAIYSANGASIALAEHVAGSESDFVDMMNSKAEELGMEEYEFVNSTGLNNSSMDGLHPEGTEPDAENMMSARASAKLAYHLLDEYPDVLDTASITEKTFRENGANTSMDNWNWMLPGSMYGSLDYEGVDGLKTGYTEMAGNAFTGTVEQNGTRFISVVMRTDSQTARFKETAKLYNYGFENLSETEIVQEGQSFEDTSSIPVVNGKEDTVSASTGSSLSLLLENGAAENISTSVEINQDILNEDGELEAPVEAGTEIGQVSLTGEAAPQYLLEQNASSKNVPLVIDEGVERSGWFALTMKSVGGFFGSMWSGASSFVQGLF</sequence>
<comment type="function">
    <text evidence="1">Removes C-terminal D-alanyl residues from sugar-peptide cell wall precursors.</text>
</comment>
<dbReference type="GO" id="GO:0009002">
    <property type="term" value="F:serine-type D-Ala-D-Ala carboxypeptidase activity"/>
    <property type="evidence" value="ECO:0007669"/>
    <property type="project" value="UniProtKB-EC"/>
</dbReference>
<feature type="domain" description="Peptidase S11 D-Ala-D-Ala carboxypeptidase A C-terminal" evidence="17">
    <location>
        <begin position="303"/>
        <end position="412"/>
    </location>
</feature>
<keyword evidence="11" id="KW-0961">Cell wall biogenesis/degradation</keyword>
<evidence type="ECO:0000256" key="8">
    <source>
        <dbReference type="ARBA" id="ARBA00022801"/>
    </source>
</evidence>
<keyword evidence="9" id="KW-0133">Cell shape</keyword>
<dbReference type="Gene3D" id="2.60.410.10">
    <property type="entry name" value="D-Ala-D-Ala carboxypeptidase, C-terminal domain"/>
    <property type="match status" value="1"/>
</dbReference>
<evidence type="ECO:0000256" key="11">
    <source>
        <dbReference type="ARBA" id="ARBA00023316"/>
    </source>
</evidence>
<accession>A0A1I5U6L5</accession>
<evidence type="ECO:0000256" key="9">
    <source>
        <dbReference type="ARBA" id="ARBA00022960"/>
    </source>
</evidence>
<dbReference type="UniPathway" id="UPA00219"/>